<evidence type="ECO:0000256" key="2">
    <source>
        <dbReference type="ARBA" id="ARBA00022679"/>
    </source>
</evidence>
<evidence type="ECO:0000313" key="5">
    <source>
        <dbReference type="EMBL" id="QDY51881.1"/>
    </source>
</evidence>
<sequence>MYSEYQELDKKTTNLKNVLGKYIKNNNLFSMIPSPKNIRYRNNIMFSFGYNKNGDIEVGPFEKENSKIILVPSDNNLVSDTGIQICNYMRDWVKNNSILPITQYPSFEGFWRHIQIRHNLNNDIVICFRFSNFDMHLNDWKKEKYLLINYLLTRPKFLEGKFNLVNICYQISNYKNEPLNTDPFYEIYNNNHLIETIQNKKFIITIPSFFQVNLYSSKYIYNIVNSLVIKNKNNILFDLCCGIGMYSILLSDKFSRVYGIDNNLHNIKLANENKLINNCKNIMFYEDRVENVIKGLIISNPFNKTVIINPPRRGLYDSLIDEINKNIKYIDQLIYISCNVESLKRDLDKLNLQNKIIKHIMPINQFPNTAHYEIIVNII</sequence>
<proteinExistence type="predicted"/>
<dbReference type="InterPro" id="IPR030390">
    <property type="entry name" value="MeTrfase_TrmA_AS"/>
</dbReference>
<dbReference type="SUPFAM" id="SSF53335">
    <property type="entry name" value="S-adenosyl-L-methionine-dependent methyltransferases"/>
    <property type="match status" value="1"/>
</dbReference>
<dbReference type="PROSITE" id="PS51687">
    <property type="entry name" value="SAM_MT_RNA_M5U"/>
    <property type="match status" value="1"/>
</dbReference>
<keyword evidence="1 5" id="KW-0489">Methyltransferase</keyword>
<evidence type="ECO:0000256" key="3">
    <source>
        <dbReference type="ARBA" id="ARBA00022691"/>
    </source>
</evidence>
<dbReference type="GO" id="GO:0003723">
    <property type="term" value="F:RNA binding"/>
    <property type="evidence" value="ECO:0007669"/>
    <property type="project" value="TreeGrafter"/>
</dbReference>
<evidence type="ECO:0000256" key="4">
    <source>
        <dbReference type="PROSITE-ProRule" id="PRU10015"/>
    </source>
</evidence>
<evidence type="ECO:0000256" key="1">
    <source>
        <dbReference type="ARBA" id="ARBA00022603"/>
    </source>
</evidence>
<dbReference type="PANTHER" id="PTHR45904">
    <property type="entry name" value="TRNA (URACIL-5-)-METHYLTRANSFERASE"/>
    <property type="match status" value="1"/>
</dbReference>
<dbReference type="EMBL" id="MK250085">
    <property type="protein sequence ID" value="QDY51881.1"/>
    <property type="molecule type" value="Genomic_DNA"/>
</dbReference>
<dbReference type="PANTHER" id="PTHR45904:SF2">
    <property type="entry name" value="TRNA (URACIL-5-)-METHYLTRANSFERASE HOMOLOG A"/>
    <property type="match status" value="1"/>
</dbReference>
<dbReference type="GO" id="GO:0032259">
    <property type="term" value="P:methylation"/>
    <property type="evidence" value="ECO:0007669"/>
    <property type="project" value="UniProtKB-KW"/>
</dbReference>
<dbReference type="Gene3D" id="2.40.50.1070">
    <property type="match status" value="1"/>
</dbReference>
<accession>A0A5B8IP46</accession>
<dbReference type="Gene3D" id="3.40.50.150">
    <property type="entry name" value="Vaccinia Virus protein VP39"/>
    <property type="match status" value="1"/>
</dbReference>
<dbReference type="GO" id="GO:0008173">
    <property type="term" value="F:RNA methyltransferase activity"/>
    <property type="evidence" value="ECO:0007669"/>
    <property type="project" value="InterPro"/>
</dbReference>
<dbReference type="PROSITE" id="PS01230">
    <property type="entry name" value="TRMA_1"/>
    <property type="match status" value="1"/>
</dbReference>
<reference evidence="5" key="1">
    <citation type="submission" date="2018-11" db="EMBL/GenBank/DDBJ databases">
        <title>A distinct lineage of giant viruses engineers rhodopsin photosystems in predatory marine eukaryotes.</title>
        <authorList>
            <person name="Needham D.M."/>
            <person name="Yoshizawa S."/>
            <person name="Hosaka T."/>
            <person name="Poirier C."/>
            <person name="Choi C.-J."/>
            <person name="Hehenberger E."/>
            <person name="Irwin N.A.T."/>
            <person name="Wilken S."/>
            <person name="Yung C.-M."/>
            <person name="Bachy C."/>
            <person name="Kurihara R."/>
            <person name="Nakajima Y."/>
            <person name="Kojima K."/>
            <person name="Kimura-Someya T."/>
            <person name="Leonard G."/>
            <person name="Malmstrom R.R."/>
            <person name="Mende D."/>
            <person name="Olson D.K."/>
            <person name="Sudo Y."/>
            <person name="Sudek S."/>
            <person name="Richards T.A."/>
            <person name="DeLong E.F."/>
            <person name="Keeling P.J."/>
            <person name="Santoro A.E."/>
            <person name="Shirouzu M."/>
            <person name="Iwasaki W."/>
            <person name="Worden A.Z."/>
        </authorList>
    </citation>
    <scope>NUCLEOTIDE SEQUENCE</scope>
</reference>
<feature type="active site" evidence="4">
    <location>
        <position position="338"/>
    </location>
</feature>
<name>A0A5B8IP46_9VIRU</name>
<dbReference type="Pfam" id="PF05958">
    <property type="entry name" value="tRNA_U5-meth_tr"/>
    <property type="match status" value="1"/>
</dbReference>
<dbReference type="InterPro" id="IPR045850">
    <property type="entry name" value="TRM2_met"/>
</dbReference>
<organism evidence="5">
    <name type="scientific">Mimiviridae sp. ChoanoV1</name>
    <dbReference type="NCBI Taxonomy" id="2596887"/>
    <lineage>
        <taxon>Viruses</taxon>
        <taxon>Varidnaviria</taxon>
        <taxon>Bamfordvirae</taxon>
        <taxon>Nucleocytoviricota</taxon>
        <taxon>Megaviricetes</taxon>
        <taxon>Imitervirales</taxon>
        <taxon>Schizomimiviridae</taxon>
    </lineage>
</organism>
<dbReference type="InterPro" id="IPR029063">
    <property type="entry name" value="SAM-dependent_MTases_sf"/>
</dbReference>
<keyword evidence="2 5" id="KW-0808">Transferase</keyword>
<protein>
    <submittedName>
        <fullName evidence="5">tRNA-methyltransferase</fullName>
    </submittedName>
</protein>
<keyword evidence="3" id="KW-0949">S-adenosyl-L-methionine</keyword>
<gene>
    <name evidence="5" type="ORF">1_266</name>
</gene>
<dbReference type="GO" id="GO:0006396">
    <property type="term" value="P:RNA processing"/>
    <property type="evidence" value="ECO:0007669"/>
    <property type="project" value="InterPro"/>
</dbReference>
<dbReference type="InterPro" id="IPR010280">
    <property type="entry name" value="U5_MeTrfase_fam"/>
</dbReference>